<protein>
    <submittedName>
        <fullName evidence="1">Uncharacterized protein</fullName>
    </submittedName>
</protein>
<dbReference type="AlphaFoldDB" id="A0AAE0XHZ5"/>
<evidence type="ECO:0000313" key="2">
    <source>
        <dbReference type="Proteomes" id="UP001270362"/>
    </source>
</evidence>
<organism evidence="1 2">
    <name type="scientific">Podospora appendiculata</name>
    <dbReference type="NCBI Taxonomy" id="314037"/>
    <lineage>
        <taxon>Eukaryota</taxon>
        <taxon>Fungi</taxon>
        <taxon>Dikarya</taxon>
        <taxon>Ascomycota</taxon>
        <taxon>Pezizomycotina</taxon>
        <taxon>Sordariomycetes</taxon>
        <taxon>Sordariomycetidae</taxon>
        <taxon>Sordariales</taxon>
        <taxon>Podosporaceae</taxon>
        <taxon>Podospora</taxon>
    </lineage>
</organism>
<evidence type="ECO:0000313" key="1">
    <source>
        <dbReference type="EMBL" id="KAK3693591.1"/>
    </source>
</evidence>
<name>A0AAE0XHZ5_9PEZI</name>
<proteinExistence type="predicted"/>
<dbReference type="EMBL" id="JAULSO010000001">
    <property type="protein sequence ID" value="KAK3693591.1"/>
    <property type="molecule type" value="Genomic_DNA"/>
</dbReference>
<dbReference type="Proteomes" id="UP001270362">
    <property type="component" value="Unassembled WGS sequence"/>
</dbReference>
<comment type="caution">
    <text evidence="1">The sequence shown here is derived from an EMBL/GenBank/DDBJ whole genome shotgun (WGS) entry which is preliminary data.</text>
</comment>
<sequence length="91" mass="9848">MENTLLRSELPLSLIAVAVATEVMSRSDGVSSNVGLRSLLVCYLFCCEGGWVTHRLCRSLPVRICKNRSQEQVLWGVGVSNADPAFPVAGL</sequence>
<reference evidence="1" key="2">
    <citation type="submission" date="2023-06" db="EMBL/GenBank/DDBJ databases">
        <authorList>
            <consortium name="Lawrence Berkeley National Laboratory"/>
            <person name="Haridas S."/>
            <person name="Hensen N."/>
            <person name="Bonometti L."/>
            <person name="Westerberg I."/>
            <person name="Brannstrom I.O."/>
            <person name="Guillou S."/>
            <person name="Cros-Aarteil S."/>
            <person name="Calhoun S."/>
            <person name="Kuo A."/>
            <person name="Mondo S."/>
            <person name="Pangilinan J."/>
            <person name="Riley R."/>
            <person name="Labutti K."/>
            <person name="Andreopoulos B."/>
            <person name="Lipzen A."/>
            <person name="Chen C."/>
            <person name="Yanf M."/>
            <person name="Daum C."/>
            <person name="Ng V."/>
            <person name="Clum A."/>
            <person name="Steindorff A."/>
            <person name="Ohm R."/>
            <person name="Martin F."/>
            <person name="Silar P."/>
            <person name="Natvig D."/>
            <person name="Lalanne C."/>
            <person name="Gautier V."/>
            <person name="Ament-Velasquez S.L."/>
            <person name="Kruys A."/>
            <person name="Hutchinson M.I."/>
            <person name="Powell A.J."/>
            <person name="Barry K."/>
            <person name="Miller A.N."/>
            <person name="Grigoriev I.V."/>
            <person name="Debuchy R."/>
            <person name="Gladieux P."/>
            <person name="Thoren M.H."/>
            <person name="Johannesson H."/>
        </authorList>
    </citation>
    <scope>NUCLEOTIDE SEQUENCE</scope>
    <source>
        <strain evidence="1">CBS 314.62</strain>
    </source>
</reference>
<reference evidence="1" key="1">
    <citation type="journal article" date="2023" name="Mol. Phylogenet. Evol.">
        <title>Genome-scale phylogeny and comparative genomics of the fungal order Sordariales.</title>
        <authorList>
            <person name="Hensen N."/>
            <person name="Bonometti L."/>
            <person name="Westerberg I."/>
            <person name="Brannstrom I.O."/>
            <person name="Guillou S."/>
            <person name="Cros-Aarteil S."/>
            <person name="Calhoun S."/>
            <person name="Haridas S."/>
            <person name="Kuo A."/>
            <person name="Mondo S."/>
            <person name="Pangilinan J."/>
            <person name="Riley R."/>
            <person name="LaButti K."/>
            <person name="Andreopoulos B."/>
            <person name="Lipzen A."/>
            <person name="Chen C."/>
            <person name="Yan M."/>
            <person name="Daum C."/>
            <person name="Ng V."/>
            <person name="Clum A."/>
            <person name="Steindorff A."/>
            <person name="Ohm R.A."/>
            <person name="Martin F."/>
            <person name="Silar P."/>
            <person name="Natvig D.O."/>
            <person name="Lalanne C."/>
            <person name="Gautier V."/>
            <person name="Ament-Velasquez S.L."/>
            <person name="Kruys A."/>
            <person name="Hutchinson M.I."/>
            <person name="Powell A.J."/>
            <person name="Barry K."/>
            <person name="Miller A.N."/>
            <person name="Grigoriev I.V."/>
            <person name="Debuchy R."/>
            <person name="Gladieux P."/>
            <person name="Hiltunen Thoren M."/>
            <person name="Johannesson H."/>
        </authorList>
    </citation>
    <scope>NUCLEOTIDE SEQUENCE</scope>
    <source>
        <strain evidence="1">CBS 314.62</strain>
    </source>
</reference>
<keyword evidence="2" id="KW-1185">Reference proteome</keyword>
<gene>
    <name evidence="1" type="ORF">B0T22DRAFT_44027</name>
</gene>
<accession>A0AAE0XHZ5</accession>